<evidence type="ECO:0000256" key="1">
    <source>
        <dbReference type="SAM" id="SignalP"/>
    </source>
</evidence>
<accession>A0A6A6SYE5</accession>
<dbReference type="EMBL" id="MU004411">
    <property type="protein sequence ID" value="KAF2652031.1"/>
    <property type="molecule type" value="Genomic_DNA"/>
</dbReference>
<evidence type="ECO:0000313" key="3">
    <source>
        <dbReference type="Proteomes" id="UP000799324"/>
    </source>
</evidence>
<keyword evidence="3" id="KW-1185">Reference proteome</keyword>
<dbReference type="Proteomes" id="UP000799324">
    <property type="component" value="Unassembled WGS sequence"/>
</dbReference>
<reference evidence="2" key="1">
    <citation type="journal article" date="2020" name="Stud. Mycol.">
        <title>101 Dothideomycetes genomes: a test case for predicting lifestyles and emergence of pathogens.</title>
        <authorList>
            <person name="Haridas S."/>
            <person name="Albert R."/>
            <person name="Binder M."/>
            <person name="Bloem J."/>
            <person name="Labutti K."/>
            <person name="Salamov A."/>
            <person name="Andreopoulos B."/>
            <person name="Baker S."/>
            <person name="Barry K."/>
            <person name="Bills G."/>
            <person name="Bluhm B."/>
            <person name="Cannon C."/>
            <person name="Castanera R."/>
            <person name="Culley D."/>
            <person name="Daum C."/>
            <person name="Ezra D."/>
            <person name="Gonzalez J."/>
            <person name="Henrissat B."/>
            <person name="Kuo A."/>
            <person name="Liang C."/>
            <person name="Lipzen A."/>
            <person name="Lutzoni F."/>
            <person name="Magnuson J."/>
            <person name="Mondo S."/>
            <person name="Nolan M."/>
            <person name="Ohm R."/>
            <person name="Pangilinan J."/>
            <person name="Park H.-J."/>
            <person name="Ramirez L."/>
            <person name="Alfaro M."/>
            <person name="Sun H."/>
            <person name="Tritt A."/>
            <person name="Yoshinaga Y."/>
            <person name="Zwiers L.-H."/>
            <person name="Turgeon B."/>
            <person name="Goodwin S."/>
            <person name="Spatafora J."/>
            <person name="Crous P."/>
            <person name="Grigoriev I."/>
        </authorList>
    </citation>
    <scope>NUCLEOTIDE SEQUENCE</scope>
    <source>
        <strain evidence="2">CBS 122681</strain>
    </source>
</reference>
<feature type="signal peptide" evidence="1">
    <location>
        <begin position="1"/>
        <end position="23"/>
    </location>
</feature>
<protein>
    <recommendedName>
        <fullName evidence="4">Secreted protein</fullName>
    </recommendedName>
</protein>
<proteinExistence type="predicted"/>
<name>A0A6A6SYE5_9PLEO</name>
<evidence type="ECO:0000313" key="2">
    <source>
        <dbReference type="EMBL" id="KAF2652031.1"/>
    </source>
</evidence>
<keyword evidence="1" id="KW-0732">Signal</keyword>
<dbReference type="AlphaFoldDB" id="A0A6A6SYE5"/>
<evidence type="ECO:0008006" key="4">
    <source>
        <dbReference type="Google" id="ProtNLM"/>
    </source>
</evidence>
<feature type="chain" id="PRO_5025597657" description="Secreted protein" evidence="1">
    <location>
        <begin position="24"/>
        <end position="93"/>
    </location>
</feature>
<sequence>MVPESKAALIKLCFAALSRVAHALLHKTASAPHNNARAFVYATSTNRPSVSLYAEYWRVTRNDTKYQLLRLHFMTSNTLSRIANTLPHLSIRI</sequence>
<organism evidence="2 3">
    <name type="scientific">Lophiostoma macrostomum CBS 122681</name>
    <dbReference type="NCBI Taxonomy" id="1314788"/>
    <lineage>
        <taxon>Eukaryota</taxon>
        <taxon>Fungi</taxon>
        <taxon>Dikarya</taxon>
        <taxon>Ascomycota</taxon>
        <taxon>Pezizomycotina</taxon>
        <taxon>Dothideomycetes</taxon>
        <taxon>Pleosporomycetidae</taxon>
        <taxon>Pleosporales</taxon>
        <taxon>Lophiostomataceae</taxon>
        <taxon>Lophiostoma</taxon>
    </lineage>
</organism>
<gene>
    <name evidence="2" type="ORF">K491DRAFT_695941</name>
</gene>